<evidence type="ECO:0000256" key="8">
    <source>
        <dbReference type="SAM" id="MobiDB-lite"/>
    </source>
</evidence>
<dbReference type="Pfam" id="PF00565">
    <property type="entry name" value="SNase"/>
    <property type="match status" value="1"/>
</dbReference>
<keyword evidence="6" id="KW-0378">Hydrolase</keyword>
<evidence type="ECO:0000259" key="9">
    <source>
        <dbReference type="PROSITE" id="PS50830"/>
    </source>
</evidence>
<dbReference type="AlphaFoldDB" id="A0A167NAZ0"/>
<keyword evidence="4" id="KW-0540">Nuclease</keyword>
<accession>A0A167NAZ0</accession>
<evidence type="ECO:0000256" key="7">
    <source>
        <dbReference type="ARBA" id="ARBA00022837"/>
    </source>
</evidence>
<sequence length="297" mass="34105">MAPTSLQKEDRSFLSSLFATSSTRESTTPYKRHPLSGPLIQVVIDHPYLVLTTAAASGALTLVGVRVYARYLKRIPNSDWVNPRILAEQRWVRGRVTSVGDADNFRLFHMPLFTWGRWRKVPNTVQELKNETIHIRLAGVDAPELAHFGRPAQPYGQEALEWLKSMVEGKVVYCQLVRRDQYGRVVATVVVPRWFLPVWLRSGKNVGLEMLRAGLATTYTQSGAEYGKWTVEEFQEVEEEAKKAKRGMWAKGSKYESPAHYKRRMKAEEDGEEGVSRAMEPEPRQGLRKIWPFRWLF</sequence>
<dbReference type="EMBL" id="KV417279">
    <property type="protein sequence ID" value="KZO97526.1"/>
    <property type="molecule type" value="Genomic_DNA"/>
</dbReference>
<keyword evidence="5" id="KW-0255">Endonuclease</keyword>
<dbReference type="SUPFAM" id="SSF50199">
    <property type="entry name" value="Staphylococcal nuclease"/>
    <property type="match status" value="1"/>
</dbReference>
<feature type="region of interest" description="Disordered" evidence="8">
    <location>
        <begin position="261"/>
        <end position="281"/>
    </location>
</feature>
<dbReference type="OrthoDB" id="430293at2759"/>
<dbReference type="SMART" id="SM00318">
    <property type="entry name" value="SNc"/>
    <property type="match status" value="1"/>
</dbReference>
<feature type="domain" description="TNase-like" evidence="9">
    <location>
        <begin position="90"/>
        <end position="251"/>
    </location>
</feature>
<protein>
    <submittedName>
        <fullName evidence="10">SNase-domain-containing protein</fullName>
    </submittedName>
</protein>
<keyword evidence="7" id="KW-0106">Calcium</keyword>
<dbReference type="GO" id="GO:0016020">
    <property type="term" value="C:membrane"/>
    <property type="evidence" value="ECO:0007669"/>
    <property type="project" value="UniProtKB-SubCell"/>
</dbReference>
<dbReference type="PANTHER" id="PTHR12302:SF3">
    <property type="entry name" value="SERINE_THREONINE-PROTEIN KINASE 31"/>
    <property type="match status" value="1"/>
</dbReference>
<comment type="subcellular location">
    <subcellularLocation>
        <location evidence="1">Membrane</location>
        <topology evidence="1">Single-pass membrane protein</topology>
    </subcellularLocation>
    <subcellularLocation>
        <location evidence="2">Mitochondrion</location>
    </subcellularLocation>
</comment>
<keyword evidence="11" id="KW-1185">Reference proteome</keyword>
<organism evidence="10 11">
    <name type="scientific">Calocera viscosa (strain TUFC12733)</name>
    <dbReference type="NCBI Taxonomy" id="1330018"/>
    <lineage>
        <taxon>Eukaryota</taxon>
        <taxon>Fungi</taxon>
        <taxon>Dikarya</taxon>
        <taxon>Basidiomycota</taxon>
        <taxon>Agaricomycotina</taxon>
        <taxon>Dacrymycetes</taxon>
        <taxon>Dacrymycetales</taxon>
        <taxon>Dacrymycetaceae</taxon>
        <taxon>Calocera</taxon>
    </lineage>
</organism>
<name>A0A167NAZ0_CALVF</name>
<dbReference type="InterPro" id="IPR035437">
    <property type="entry name" value="SNase_OB-fold_sf"/>
</dbReference>
<evidence type="ECO:0000256" key="5">
    <source>
        <dbReference type="ARBA" id="ARBA00022759"/>
    </source>
</evidence>
<dbReference type="PANTHER" id="PTHR12302">
    <property type="entry name" value="EBNA2 BINDING PROTEIN P100"/>
    <property type="match status" value="1"/>
</dbReference>
<evidence type="ECO:0000256" key="4">
    <source>
        <dbReference type="ARBA" id="ARBA00022722"/>
    </source>
</evidence>
<proteinExistence type="inferred from homology"/>
<dbReference type="PROSITE" id="PS50830">
    <property type="entry name" value="TNASE_3"/>
    <property type="match status" value="1"/>
</dbReference>
<comment type="similarity">
    <text evidence="3">Belongs to the LCL3 family.</text>
</comment>
<dbReference type="GO" id="GO:0016787">
    <property type="term" value="F:hydrolase activity"/>
    <property type="evidence" value="ECO:0007669"/>
    <property type="project" value="UniProtKB-KW"/>
</dbReference>
<evidence type="ECO:0000256" key="1">
    <source>
        <dbReference type="ARBA" id="ARBA00004167"/>
    </source>
</evidence>
<dbReference type="InterPro" id="IPR016071">
    <property type="entry name" value="Staphylococal_nuclease_OB-fold"/>
</dbReference>
<evidence type="ECO:0000256" key="6">
    <source>
        <dbReference type="ARBA" id="ARBA00022801"/>
    </source>
</evidence>
<gene>
    <name evidence="10" type="ORF">CALVIDRAFT_513308</name>
</gene>
<evidence type="ECO:0000313" key="10">
    <source>
        <dbReference type="EMBL" id="KZO97526.1"/>
    </source>
</evidence>
<evidence type="ECO:0000313" key="11">
    <source>
        <dbReference type="Proteomes" id="UP000076738"/>
    </source>
</evidence>
<evidence type="ECO:0000256" key="2">
    <source>
        <dbReference type="ARBA" id="ARBA00004173"/>
    </source>
</evidence>
<dbReference type="GO" id="GO:0005739">
    <property type="term" value="C:mitochondrion"/>
    <property type="evidence" value="ECO:0007669"/>
    <property type="project" value="UniProtKB-SubCell"/>
</dbReference>
<dbReference type="Gene3D" id="2.40.50.90">
    <property type="match status" value="1"/>
</dbReference>
<dbReference type="STRING" id="1330018.A0A167NAZ0"/>
<evidence type="ECO:0000256" key="3">
    <source>
        <dbReference type="ARBA" id="ARBA00005435"/>
    </source>
</evidence>
<dbReference type="GO" id="GO:0004519">
    <property type="term" value="F:endonuclease activity"/>
    <property type="evidence" value="ECO:0007669"/>
    <property type="project" value="UniProtKB-KW"/>
</dbReference>
<reference evidence="10 11" key="1">
    <citation type="journal article" date="2016" name="Mol. Biol. Evol.">
        <title>Comparative Genomics of Early-Diverging Mushroom-Forming Fungi Provides Insights into the Origins of Lignocellulose Decay Capabilities.</title>
        <authorList>
            <person name="Nagy L.G."/>
            <person name="Riley R."/>
            <person name="Tritt A."/>
            <person name="Adam C."/>
            <person name="Daum C."/>
            <person name="Floudas D."/>
            <person name="Sun H."/>
            <person name="Yadav J.S."/>
            <person name="Pangilinan J."/>
            <person name="Larsson K.H."/>
            <person name="Matsuura K."/>
            <person name="Barry K."/>
            <person name="Labutti K."/>
            <person name="Kuo R."/>
            <person name="Ohm R.A."/>
            <person name="Bhattacharya S.S."/>
            <person name="Shirouzu T."/>
            <person name="Yoshinaga Y."/>
            <person name="Martin F.M."/>
            <person name="Grigoriev I.V."/>
            <person name="Hibbett D.S."/>
        </authorList>
    </citation>
    <scope>NUCLEOTIDE SEQUENCE [LARGE SCALE GENOMIC DNA]</scope>
    <source>
        <strain evidence="10 11">TUFC12733</strain>
    </source>
</reference>
<dbReference type="Proteomes" id="UP000076738">
    <property type="component" value="Unassembled WGS sequence"/>
</dbReference>